<evidence type="ECO:0000256" key="7">
    <source>
        <dbReference type="ARBA" id="ARBA00022946"/>
    </source>
</evidence>
<comment type="similarity">
    <text evidence="3">Belongs to the RETICULATA family.</text>
</comment>
<dbReference type="KEGG" id="cre:CHLRE_16g678000v5"/>
<dbReference type="EMBL" id="CM008977">
    <property type="protein sequence ID" value="PNW72201.1"/>
    <property type="molecule type" value="Genomic_DNA"/>
</dbReference>
<dbReference type="Pfam" id="PF11891">
    <property type="entry name" value="RETICULATA-like"/>
    <property type="match status" value="1"/>
</dbReference>
<dbReference type="InParanoid" id="A0A2K3CV95"/>
<keyword evidence="5" id="KW-0934">Plastid</keyword>
<proteinExistence type="inferred from homology"/>
<feature type="compositionally biased region" description="Basic and acidic residues" evidence="10">
    <location>
        <begin position="67"/>
        <end position="84"/>
    </location>
</feature>
<dbReference type="Proteomes" id="UP000006906">
    <property type="component" value="Chromosome 16"/>
</dbReference>
<accession>A0A2K3CV95</accession>
<evidence type="ECO:0000256" key="1">
    <source>
        <dbReference type="ARBA" id="ARBA00004141"/>
    </source>
</evidence>
<evidence type="ECO:0000256" key="11">
    <source>
        <dbReference type="SAM" id="Phobius"/>
    </source>
</evidence>
<sequence length="321" mass="33092">MDSGALTRRTARLQASPRLPRAPVSLPAWRIQPRTSRYVAALASGGGDGGAGKGPSGGGGGGGGGDGDGKGKGDDGHNSGDKGPQKGGLFRGWEERVAYDSEFPIKVLMEQVIGVGACVIGDMSARPNWGLNELDLIFATLVVGSIMNFTIMYLLAPTAAAAGSAAATPLVARLIGDHYLKAWGAPGGNCFEAGPFSPVQRLTNLVYKGAVFAVIGFFAGVVGTSLSNGLLELRKKVDPSFTTQNEPPNVFANAFTWAVHMGVSSNIRYQALGGLDAGLVKVMPVGLFRLYQAVIRGANNVVGGMSFATLARILGTQKAAA</sequence>
<evidence type="ECO:0000256" key="9">
    <source>
        <dbReference type="ARBA" id="ARBA00023136"/>
    </source>
</evidence>
<dbReference type="FunCoup" id="A0A2K3CV95">
    <property type="interactions" value="359"/>
</dbReference>
<evidence type="ECO:0000256" key="8">
    <source>
        <dbReference type="ARBA" id="ARBA00022989"/>
    </source>
</evidence>
<dbReference type="GO" id="GO:0016020">
    <property type="term" value="C:membrane"/>
    <property type="evidence" value="ECO:0007669"/>
    <property type="project" value="UniProtKB-SubCell"/>
</dbReference>
<organism evidence="12 13">
    <name type="scientific">Chlamydomonas reinhardtii</name>
    <name type="common">Chlamydomonas smithii</name>
    <dbReference type="NCBI Taxonomy" id="3055"/>
    <lineage>
        <taxon>Eukaryota</taxon>
        <taxon>Viridiplantae</taxon>
        <taxon>Chlorophyta</taxon>
        <taxon>core chlorophytes</taxon>
        <taxon>Chlorophyceae</taxon>
        <taxon>CS clade</taxon>
        <taxon>Chlamydomonadales</taxon>
        <taxon>Chlamydomonadaceae</taxon>
        <taxon>Chlamydomonas</taxon>
    </lineage>
</organism>
<dbReference type="RefSeq" id="XP_042916060.1">
    <property type="nucleotide sequence ID" value="XM_043071346.1"/>
</dbReference>
<dbReference type="PANTHER" id="PTHR31620">
    <property type="entry name" value="PROTEIN RETICULATA-RELATED 2, CHLOROPLASTIC-RELATED"/>
    <property type="match status" value="1"/>
</dbReference>
<dbReference type="GeneID" id="5721512"/>
<evidence type="ECO:0000313" key="12">
    <source>
        <dbReference type="EMBL" id="PNW72201.1"/>
    </source>
</evidence>
<dbReference type="GO" id="GO:0009507">
    <property type="term" value="C:chloroplast"/>
    <property type="evidence" value="ECO:0007669"/>
    <property type="project" value="UniProtKB-SubCell"/>
</dbReference>
<feature type="transmembrane region" description="Helical" evidence="11">
    <location>
        <begin position="136"/>
        <end position="156"/>
    </location>
</feature>
<dbReference type="ExpressionAtlas" id="A0A2K3CV95">
    <property type="expression patterns" value="baseline"/>
</dbReference>
<evidence type="ECO:0000256" key="5">
    <source>
        <dbReference type="ARBA" id="ARBA00022640"/>
    </source>
</evidence>
<evidence type="ECO:0000256" key="2">
    <source>
        <dbReference type="ARBA" id="ARBA00004229"/>
    </source>
</evidence>
<protein>
    <submittedName>
        <fullName evidence="12">Uncharacterized protein</fullName>
    </submittedName>
</protein>
<evidence type="ECO:0000256" key="10">
    <source>
        <dbReference type="SAM" id="MobiDB-lite"/>
    </source>
</evidence>
<dbReference type="STRING" id="3055.A0A2K3CV95"/>
<dbReference type="AlphaFoldDB" id="A0A2K3CV95"/>
<evidence type="ECO:0000256" key="4">
    <source>
        <dbReference type="ARBA" id="ARBA00022528"/>
    </source>
</evidence>
<keyword evidence="4" id="KW-0150">Chloroplast</keyword>
<keyword evidence="13" id="KW-1185">Reference proteome</keyword>
<feature type="transmembrane region" description="Helical" evidence="11">
    <location>
        <begin position="205"/>
        <end position="226"/>
    </location>
</feature>
<name>A0A2K3CV95_CHLRE</name>
<dbReference type="OMA" id="ACPASHM"/>
<evidence type="ECO:0000313" key="13">
    <source>
        <dbReference type="Proteomes" id="UP000006906"/>
    </source>
</evidence>
<keyword evidence="9 11" id="KW-0472">Membrane</keyword>
<keyword evidence="7" id="KW-0809">Transit peptide</keyword>
<feature type="region of interest" description="Disordered" evidence="10">
    <location>
        <begin position="1"/>
        <end position="28"/>
    </location>
</feature>
<evidence type="ECO:0000256" key="6">
    <source>
        <dbReference type="ARBA" id="ARBA00022692"/>
    </source>
</evidence>
<keyword evidence="8 11" id="KW-1133">Transmembrane helix</keyword>
<dbReference type="OrthoDB" id="497268at2759"/>
<dbReference type="PaxDb" id="3055-EDP01302"/>
<dbReference type="PANTHER" id="PTHR31620:SF15">
    <property type="entry name" value="PROTEIN RETICULATA-RELATED 2, CHLOROPLASTIC-RELATED"/>
    <property type="match status" value="1"/>
</dbReference>
<evidence type="ECO:0000256" key="3">
    <source>
        <dbReference type="ARBA" id="ARBA00010793"/>
    </source>
</evidence>
<keyword evidence="6 11" id="KW-0812">Transmembrane</keyword>
<dbReference type="InterPro" id="IPR021825">
    <property type="entry name" value="RETICULATA-related"/>
</dbReference>
<comment type="subcellular location">
    <subcellularLocation>
        <location evidence="1">Membrane</location>
        <topology evidence="1">Multi-pass membrane protein</topology>
    </subcellularLocation>
    <subcellularLocation>
        <location evidence="2">Plastid</location>
        <location evidence="2">Chloroplast</location>
    </subcellularLocation>
</comment>
<feature type="compositionally biased region" description="Gly residues" evidence="10">
    <location>
        <begin position="47"/>
        <end position="66"/>
    </location>
</feature>
<dbReference type="Gramene" id="PNW72201">
    <property type="protein sequence ID" value="PNW72201"/>
    <property type="gene ID" value="CHLRE_16g678000v5"/>
</dbReference>
<gene>
    <name evidence="12" type="ORF">CHLRE_16g678000v5</name>
</gene>
<feature type="region of interest" description="Disordered" evidence="10">
    <location>
        <begin position="47"/>
        <end position="89"/>
    </location>
</feature>
<reference evidence="12 13" key="1">
    <citation type="journal article" date="2007" name="Science">
        <title>The Chlamydomonas genome reveals the evolution of key animal and plant functions.</title>
        <authorList>
            <person name="Merchant S.S."/>
            <person name="Prochnik S.E."/>
            <person name="Vallon O."/>
            <person name="Harris E.H."/>
            <person name="Karpowicz S.J."/>
            <person name="Witman G.B."/>
            <person name="Terry A."/>
            <person name="Salamov A."/>
            <person name="Fritz-Laylin L.K."/>
            <person name="Marechal-Drouard L."/>
            <person name="Marshall W.F."/>
            <person name="Qu L.H."/>
            <person name="Nelson D.R."/>
            <person name="Sanderfoot A.A."/>
            <person name="Spalding M.H."/>
            <person name="Kapitonov V.V."/>
            <person name="Ren Q."/>
            <person name="Ferris P."/>
            <person name="Lindquist E."/>
            <person name="Shapiro H."/>
            <person name="Lucas S.M."/>
            <person name="Grimwood J."/>
            <person name="Schmutz J."/>
            <person name="Cardol P."/>
            <person name="Cerutti H."/>
            <person name="Chanfreau G."/>
            <person name="Chen C.L."/>
            <person name="Cognat V."/>
            <person name="Croft M.T."/>
            <person name="Dent R."/>
            <person name="Dutcher S."/>
            <person name="Fernandez E."/>
            <person name="Fukuzawa H."/>
            <person name="Gonzalez-Ballester D."/>
            <person name="Gonzalez-Halphen D."/>
            <person name="Hallmann A."/>
            <person name="Hanikenne M."/>
            <person name="Hippler M."/>
            <person name="Inwood W."/>
            <person name="Jabbari K."/>
            <person name="Kalanon M."/>
            <person name="Kuras R."/>
            <person name="Lefebvre P.A."/>
            <person name="Lemaire S.D."/>
            <person name="Lobanov A.V."/>
            <person name="Lohr M."/>
            <person name="Manuell A."/>
            <person name="Meier I."/>
            <person name="Mets L."/>
            <person name="Mittag M."/>
            <person name="Mittelmeier T."/>
            <person name="Moroney J.V."/>
            <person name="Moseley J."/>
            <person name="Napoli C."/>
            <person name="Nedelcu A.M."/>
            <person name="Niyogi K."/>
            <person name="Novoselov S.V."/>
            <person name="Paulsen I.T."/>
            <person name="Pazour G."/>
            <person name="Purton S."/>
            <person name="Ral J.P."/>
            <person name="Riano-Pachon D.M."/>
            <person name="Riekhof W."/>
            <person name="Rymarquis L."/>
            <person name="Schroda M."/>
            <person name="Stern D."/>
            <person name="Umen J."/>
            <person name="Willows R."/>
            <person name="Wilson N."/>
            <person name="Zimmer S.L."/>
            <person name="Allmer J."/>
            <person name="Balk J."/>
            <person name="Bisova K."/>
            <person name="Chen C.J."/>
            <person name="Elias M."/>
            <person name="Gendler K."/>
            <person name="Hauser C."/>
            <person name="Lamb M.R."/>
            <person name="Ledford H."/>
            <person name="Long J.C."/>
            <person name="Minagawa J."/>
            <person name="Page M.D."/>
            <person name="Pan J."/>
            <person name="Pootakham W."/>
            <person name="Roje S."/>
            <person name="Rose A."/>
            <person name="Stahlberg E."/>
            <person name="Terauchi A.M."/>
            <person name="Yang P."/>
            <person name="Ball S."/>
            <person name="Bowler C."/>
            <person name="Dieckmann C.L."/>
            <person name="Gladyshev V.N."/>
            <person name="Green P."/>
            <person name="Jorgensen R."/>
            <person name="Mayfield S."/>
            <person name="Mueller-Roeber B."/>
            <person name="Rajamani S."/>
            <person name="Sayre R.T."/>
            <person name="Brokstein P."/>
            <person name="Dubchak I."/>
            <person name="Goodstein D."/>
            <person name="Hornick L."/>
            <person name="Huang Y.W."/>
            <person name="Jhaveri J."/>
            <person name="Luo Y."/>
            <person name="Martinez D."/>
            <person name="Ngau W.C."/>
            <person name="Otillar B."/>
            <person name="Poliakov A."/>
            <person name="Porter A."/>
            <person name="Szajkowski L."/>
            <person name="Werner G."/>
            <person name="Zhou K."/>
            <person name="Grigoriev I.V."/>
            <person name="Rokhsar D.S."/>
            <person name="Grossman A.R."/>
        </authorList>
    </citation>
    <scope>NUCLEOTIDE SEQUENCE [LARGE SCALE GENOMIC DNA]</scope>
    <source>
        <strain evidence="13">CC-503</strain>
    </source>
</reference>